<reference evidence="1 2" key="1">
    <citation type="submission" date="2018-10" db="EMBL/GenBank/DDBJ databases">
        <authorList>
            <person name="Chen X."/>
        </authorList>
    </citation>
    <scope>NUCLEOTIDE SEQUENCE [LARGE SCALE GENOMIC DNA]</scope>
    <source>
        <strain evidence="1 2">YIM 102668</strain>
    </source>
</reference>
<comment type="caution">
    <text evidence="1">The sequence shown here is derived from an EMBL/GenBank/DDBJ whole genome shotgun (WGS) entry which is preliminary data.</text>
</comment>
<sequence>MVCTIIAPEYKSPYSTDGIPRITSTLSILSAFIWRKSAPPPLDVENEAFVPAVAEFVTCKLALFYNDVPLTITEVPKDPNLSVLY</sequence>
<dbReference type="EMBL" id="RDOJ01000002">
    <property type="protein sequence ID" value="RLZ12258.1"/>
    <property type="molecule type" value="Genomic_DNA"/>
</dbReference>
<accession>A0A3L9MHD7</accession>
<name>A0A3L9MHD7_9FLAO</name>
<gene>
    <name evidence="1" type="ORF">EAH69_01700</name>
</gene>
<proteinExistence type="predicted"/>
<protein>
    <submittedName>
        <fullName evidence="1">Uncharacterized protein</fullName>
    </submittedName>
</protein>
<evidence type="ECO:0000313" key="2">
    <source>
        <dbReference type="Proteomes" id="UP000275348"/>
    </source>
</evidence>
<evidence type="ECO:0000313" key="1">
    <source>
        <dbReference type="EMBL" id="RLZ12258.1"/>
    </source>
</evidence>
<keyword evidence="2" id="KW-1185">Reference proteome</keyword>
<dbReference type="AlphaFoldDB" id="A0A3L9MHD7"/>
<dbReference type="Proteomes" id="UP000275348">
    <property type="component" value="Unassembled WGS sequence"/>
</dbReference>
<organism evidence="1 2">
    <name type="scientific">Faecalibacter macacae</name>
    <dbReference type="NCBI Taxonomy" id="1859289"/>
    <lineage>
        <taxon>Bacteria</taxon>
        <taxon>Pseudomonadati</taxon>
        <taxon>Bacteroidota</taxon>
        <taxon>Flavobacteriia</taxon>
        <taxon>Flavobacteriales</taxon>
        <taxon>Weeksellaceae</taxon>
        <taxon>Faecalibacter</taxon>
    </lineage>
</organism>